<comment type="caution">
    <text evidence="1">The sequence shown here is derived from an EMBL/GenBank/DDBJ whole genome shotgun (WGS) entry which is preliminary data.</text>
</comment>
<gene>
    <name evidence="1" type="ORF">EJB05_49029</name>
</gene>
<sequence length="168" mass="18781">MPRCKFVGADANGNIRRLSENYEIEFPTWSDLQIVAKKFPQTLSLISECFKEKVRKVGAYGIAHKIPSGRQALTSSSTLAPITTQHIGIGFYNDMIETPVTSPRKKRRASSGRCAETTVHNHHLVEDGELKHLITALLQLCINKRSLVFQIHHADVTPDALKDFLTCP</sequence>
<protein>
    <submittedName>
        <fullName evidence="1">Uncharacterized protein</fullName>
    </submittedName>
</protein>
<dbReference type="Gramene" id="TVU05845">
    <property type="protein sequence ID" value="TVU05845"/>
    <property type="gene ID" value="EJB05_49029"/>
</dbReference>
<organism evidence="1 2">
    <name type="scientific">Eragrostis curvula</name>
    <name type="common">weeping love grass</name>
    <dbReference type="NCBI Taxonomy" id="38414"/>
    <lineage>
        <taxon>Eukaryota</taxon>
        <taxon>Viridiplantae</taxon>
        <taxon>Streptophyta</taxon>
        <taxon>Embryophyta</taxon>
        <taxon>Tracheophyta</taxon>
        <taxon>Spermatophyta</taxon>
        <taxon>Magnoliopsida</taxon>
        <taxon>Liliopsida</taxon>
        <taxon>Poales</taxon>
        <taxon>Poaceae</taxon>
        <taxon>PACMAD clade</taxon>
        <taxon>Chloridoideae</taxon>
        <taxon>Eragrostideae</taxon>
        <taxon>Eragrostidinae</taxon>
        <taxon>Eragrostis</taxon>
    </lineage>
</organism>
<proteinExistence type="predicted"/>
<feature type="non-terminal residue" evidence="1">
    <location>
        <position position="1"/>
    </location>
</feature>
<dbReference type="OrthoDB" id="1920326at2759"/>
<accession>A0A5J9T3A8</accession>
<dbReference type="Proteomes" id="UP000324897">
    <property type="component" value="Unassembled WGS sequence"/>
</dbReference>
<dbReference type="EMBL" id="RWGY01000051">
    <property type="protein sequence ID" value="TVU05845.1"/>
    <property type="molecule type" value="Genomic_DNA"/>
</dbReference>
<name>A0A5J9T3A8_9POAL</name>
<reference evidence="1 2" key="1">
    <citation type="journal article" date="2019" name="Sci. Rep.">
        <title>A high-quality genome of Eragrostis curvula grass provides insights into Poaceae evolution and supports new strategies to enhance forage quality.</title>
        <authorList>
            <person name="Carballo J."/>
            <person name="Santos B.A.C.M."/>
            <person name="Zappacosta D."/>
            <person name="Garbus I."/>
            <person name="Selva J.P."/>
            <person name="Gallo C.A."/>
            <person name="Diaz A."/>
            <person name="Albertini E."/>
            <person name="Caccamo M."/>
            <person name="Echenique V."/>
        </authorList>
    </citation>
    <scope>NUCLEOTIDE SEQUENCE [LARGE SCALE GENOMIC DNA]</scope>
    <source>
        <strain evidence="2">cv. Victoria</strain>
        <tissue evidence="1">Leaf</tissue>
    </source>
</reference>
<keyword evidence="2" id="KW-1185">Reference proteome</keyword>
<evidence type="ECO:0000313" key="1">
    <source>
        <dbReference type="EMBL" id="TVU05845.1"/>
    </source>
</evidence>
<dbReference type="AlphaFoldDB" id="A0A5J9T3A8"/>
<evidence type="ECO:0000313" key="2">
    <source>
        <dbReference type="Proteomes" id="UP000324897"/>
    </source>
</evidence>